<feature type="domain" description="Glycosyl hydrolase family 13 catalytic" evidence="16">
    <location>
        <begin position="1"/>
        <end position="318"/>
    </location>
</feature>
<keyword evidence="9" id="KW-0119">Carbohydrate metabolism</keyword>
<dbReference type="Proteomes" id="UP000682733">
    <property type="component" value="Unassembled WGS sequence"/>
</dbReference>
<dbReference type="EMBL" id="CAJNOK010018812">
    <property type="protein sequence ID" value="CAF1288838.1"/>
    <property type="molecule type" value="Genomic_DNA"/>
</dbReference>
<feature type="active site" description="Nucleophile" evidence="11">
    <location>
        <position position="147"/>
    </location>
</feature>
<feature type="active site" description="Proton donor" evidence="11">
    <location>
        <position position="171"/>
    </location>
</feature>
<dbReference type="SMART" id="SM00642">
    <property type="entry name" value="Aamy"/>
    <property type="match status" value="1"/>
</dbReference>
<dbReference type="Gene3D" id="3.20.20.80">
    <property type="entry name" value="Glycosidases"/>
    <property type="match status" value="1"/>
</dbReference>
<feature type="binding site" evidence="15">
    <location>
        <position position="145"/>
    </location>
    <ligand>
        <name>substrate</name>
    </ligand>
</feature>
<keyword evidence="7" id="KW-0378">Hydrolase</keyword>
<reference evidence="18" key="1">
    <citation type="submission" date="2021-02" db="EMBL/GenBank/DDBJ databases">
        <authorList>
            <person name="Nowell W R."/>
        </authorList>
    </citation>
    <scope>NUCLEOTIDE SEQUENCE</scope>
</reference>
<feature type="binding site" evidence="15">
    <location>
        <position position="293"/>
    </location>
    <ligand>
        <name>substrate</name>
    </ligand>
</feature>
<evidence type="ECO:0000256" key="9">
    <source>
        <dbReference type="ARBA" id="ARBA00023277"/>
    </source>
</evidence>
<evidence type="ECO:0000256" key="4">
    <source>
        <dbReference type="ARBA" id="ARBA00012595"/>
    </source>
</evidence>
<feature type="binding site" evidence="13">
    <location>
        <position position="116"/>
    </location>
    <ligand>
        <name>Ca(2+)</name>
        <dbReference type="ChEBI" id="CHEBI:29108"/>
        <label>1</label>
    </ligand>
</feature>
<evidence type="ECO:0000259" key="16">
    <source>
        <dbReference type="SMART" id="SM00642"/>
    </source>
</evidence>
<evidence type="ECO:0000256" key="7">
    <source>
        <dbReference type="ARBA" id="ARBA00022801"/>
    </source>
</evidence>
<dbReference type="PANTHER" id="PTHR10357:SF215">
    <property type="entry name" value="ALPHA-AMYLASE 1"/>
    <property type="match status" value="1"/>
</dbReference>
<evidence type="ECO:0000256" key="12">
    <source>
        <dbReference type="PIRSR" id="PIRSR001024-2"/>
    </source>
</evidence>
<dbReference type="Proteomes" id="UP000677228">
    <property type="component" value="Unassembled WGS sequence"/>
</dbReference>
<evidence type="ECO:0000256" key="3">
    <source>
        <dbReference type="ARBA" id="ARBA00008061"/>
    </source>
</evidence>
<evidence type="ECO:0000256" key="5">
    <source>
        <dbReference type="ARBA" id="ARBA00022723"/>
    </source>
</evidence>
<sequence>FDAIWISPITAQIESETKWGVAWHGYWQENIYALNSHFGTANDLRAFIKAAHDLDIWVMLDVVANHMGPNINDTAQYIPFNQDIHYHQPLCYITDYSNQTQVELCTVGDPDVPLPDLNTEHPFVVNALNQWIENITQEYSFDAIRIDTFRHIRKEFWTNFTAASRVYSVGEVATSETDYVGSYQNYTDGMLQFPLFFVLNQVFRDQGRQSIRELKKQVELNEQYFKDTTLCGVFLDNHDQQRFLNHTITETLIRNALTFLMFNDGIPIVYYGTEQGFEGNPEDTYGYTDPWNREPLWTSNYSQSHPIYQFIKQLNSLRAVLKAKYPGYFTTHQQTVYLDDSTYIYYKNPVTIVISNGEFDTPKRVNITVNMINSIDFFTNKKITDQQLIVNSWAPMIIIPENMINSAKSLSCTTVLFLLFVVLVHAENQTQDYKTG</sequence>
<evidence type="ECO:0000256" key="10">
    <source>
        <dbReference type="ARBA" id="ARBA00023295"/>
    </source>
</evidence>
<comment type="cofactor">
    <cofactor evidence="2">
        <name>Ca(2+)</name>
        <dbReference type="ChEBI" id="CHEBI:29108"/>
    </cofactor>
</comment>
<evidence type="ECO:0000256" key="8">
    <source>
        <dbReference type="ARBA" id="ARBA00022837"/>
    </source>
</evidence>
<comment type="caution">
    <text evidence="18">The sequence shown here is derived from an EMBL/GenBank/DDBJ whole genome shotgun (WGS) entry which is preliminary data.</text>
</comment>
<keyword evidence="10" id="KW-0326">Glycosidase</keyword>
<protein>
    <recommendedName>
        <fullName evidence="4">alpha-amylase</fullName>
        <ecNumber evidence="4">3.2.1.1</ecNumber>
    </recommendedName>
</protein>
<feature type="binding site" evidence="15">
    <location>
        <position position="66"/>
    </location>
    <ligand>
        <name>substrate</name>
    </ligand>
</feature>
<dbReference type="GO" id="GO:0005975">
    <property type="term" value="P:carbohydrate metabolic process"/>
    <property type="evidence" value="ECO:0007669"/>
    <property type="project" value="InterPro"/>
</dbReference>
<evidence type="ECO:0000256" key="1">
    <source>
        <dbReference type="ARBA" id="ARBA00000548"/>
    </source>
</evidence>
<dbReference type="GO" id="GO:0005509">
    <property type="term" value="F:calcium ion binding"/>
    <property type="evidence" value="ECO:0007669"/>
    <property type="project" value="InterPro"/>
</dbReference>
<evidence type="ECO:0000256" key="15">
    <source>
        <dbReference type="PIRSR" id="PIRSR001024-5"/>
    </source>
</evidence>
<dbReference type="PIRSF" id="PIRSF001024">
    <property type="entry name" value="Alph-amyl_fung"/>
    <property type="match status" value="1"/>
</dbReference>
<feature type="non-terminal residue" evidence="18">
    <location>
        <position position="1"/>
    </location>
</feature>
<feature type="binding site" evidence="13">
    <location>
        <position position="103"/>
    </location>
    <ligand>
        <name>Ca(2+)</name>
        <dbReference type="ChEBI" id="CHEBI:29108"/>
        <label>1</label>
    </ligand>
</feature>
<evidence type="ECO:0000256" key="2">
    <source>
        <dbReference type="ARBA" id="ARBA00001913"/>
    </source>
</evidence>
<name>A0A8S2QB66_9BILA</name>
<evidence type="ECO:0000256" key="6">
    <source>
        <dbReference type="ARBA" id="ARBA00022729"/>
    </source>
</evidence>
<dbReference type="EC" id="3.2.1.1" evidence="4"/>
<gene>
    <name evidence="17" type="ORF">OVA965_LOCUS27992</name>
    <name evidence="18" type="ORF">TMI583_LOCUS28740</name>
</gene>
<proteinExistence type="inferred from homology"/>
<dbReference type="InterPro" id="IPR013777">
    <property type="entry name" value="A-amylase-like"/>
</dbReference>
<dbReference type="InterPro" id="IPR006047">
    <property type="entry name" value="GH13_cat_dom"/>
</dbReference>
<evidence type="ECO:0000256" key="13">
    <source>
        <dbReference type="PIRSR" id="PIRSR001024-3"/>
    </source>
</evidence>
<feature type="binding site" evidence="13">
    <location>
        <position position="151"/>
    </location>
    <ligand>
        <name>Ca(2+)</name>
        <dbReference type="ChEBI" id="CHEBI:29108"/>
        <label>1</label>
    </ligand>
</feature>
<dbReference type="PANTHER" id="PTHR10357">
    <property type="entry name" value="ALPHA-AMYLASE FAMILY MEMBER"/>
    <property type="match status" value="1"/>
</dbReference>
<comment type="similarity">
    <text evidence="3">Belongs to the glycosyl hydrolase 13 family.</text>
</comment>
<feature type="site" description="Transition state stabilizer" evidence="12">
    <location>
        <position position="239"/>
    </location>
</feature>
<dbReference type="EMBL" id="CAJOBA010040380">
    <property type="protein sequence ID" value="CAF4093736.1"/>
    <property type="molecule type" value="Genomic_DNA"/>
</dbReference>
<feature type="binding site" evidence="13">
    <location>
        <position position="171"/>
    </location>
    <ligand>
        <name>Ca(2+)</name>
        <dbReference type="ChEBI" id="CHEBI:29108"/>
        <label>2</label>
    </ligand>
</feature>
<accession>A0A8S2QB66</accession>
<feature type="binding site" evidence="15">
    <location>
        <position position="27"/>
    </location>
    <ligand>
        <name>substrate</name>
    </ligand>
</feature>
<keyword evidence="8 13" id="KW-0106">Calcium</keyword>
<organism evidence="18 19">
    <name type="scientific">Didymodactylos carnosus</name>
    <dbReference type="NCBI Taxonomy" id="1234261"/>
    <lineage>
        <taxon>Eukaryota</taxon>
        <taxon>Metazoa</taxon>
        <taxon>Spiralia</taxon>
        <taxon>Gnathifera</taxon>
        <taxon>Rotifera</taxon>
        <taxon>Eurotatoria</taxon>
        <taxon>Bdelloidea</taxon>
        <taxon>Philodinida</taxon>
        <taxon>Philodinidae</taxon>
        <taxon>Didymodactylos</taxon>
    </lineage>
</organism>
<dbReference type="GO" id="GO:0004556">
    <property type="term" value="F:alpha-amylase activity"/>
    <property type="evidence" value="ECO:0007669"/>
    <property type="project" value="UniProtKB-EC"/>
</dbReference>
<evidence type="ECO:0000313" key="19">
    <source>
        <dbReference type="Proteomes" id="UP000682733"/>
    </source>
</evidence>
<feature type="disulfide bond" evidence="14">
    <location>
        <begin position="91"/>
        <end position="105"/>
    </location>
</feature>
<feature type="binding site" evidence="13">
    <location>
        <position position="147"/>
    </location>
    <ligand>
        <name>Ca(2+)</name>
        <dbReference type="ChEBI" id="CHEBI:29108"/>
        <label>2</label>
    </ligand>
</feature>
<dbReference type="AlphaFoldDB" id="A0A8S2QB66"/>
<evidence type="ECO:0000313" key="18">
    <source>
        <dbReference type="EMBL" id="CAF4093736.1"/>
    </source>
</evidence>
<evidence type="ECO:0000313" key="17">
    <source>
        <dbReference type="EMBL" id="CAF1288838.1"/>
    </source>
</evidence>
<keyword evidence="14" id="KW-1015">Disulfide bond</keyword>
<feature type="binding site" evidence="13">
    <location>
        <position position="65"/>
    </location>
    <ligand>
        <name>Ca(2+)</name>
        <dbReference type="ChEBI" id="CHEBI:29108"/>
        <label>1</label>
    </ligand>
</feature>
<dbReference type="Pfam" id="PF00128">
    <property type="entry name" value="Alpha-amylase"/>
    <property type="match status" value="1"/>
</dbReference>
<comment type="catalytic activity">
    <reaction evidence="1">
        <text>Endohydrolysis of (1-&gt;4)-alpha-D-glucosidic linkages in polysaccharides containing three or more (1-&gt;4)-alpha-linked D-glucose units.</text>
        <dbReference type="EC" id="3.2.1.1"/>
    </reaction>
</comment>
<evidence type="ECO:0000256" key="14">
    <source>
        <dbReference type="PIRSR" id="PIRSR001024-4"/>
    </source>
</evidence>
<keyword evidence="6" id="KW-0732">Signal</keyword>
<keyword evidence="5 13" id="KW-0479">Metal-binding</keyword>
<dbReference type="InterPro" id="IPR017853">
    <property type="entry name" value="GH"/>
</dbReference>
<evidence type="ECO:0000256" key="11">
    <source>
        <dbReference type="PIRSR" id="PIRSR001024-1"/>
    </source>
</evidence>
<feature type="binding site" evidence="15">
    <location>
        <position position="239"/>
    </location>
    <ligand>
        <name>substrate</name>
    </ligand>
</feature>
<dbReference type="SUPFAM" id="SSF51445">
    <property type="entry name" value="(Trans)glycosidases"/>
    <property type="match status" value="1"/>
</dbReference>